<accession>A0A060HC65</accession>
<dbReference type="HOGENOM" id="CLU_1727300_0_0_2"/>
<dbReference type="KEGG" id="nvn:NVIE_001760"/>
<reference evidence="2 3" key="1">
    <citation type="journal article" date="2014" name="Int. J. Syst. Evol. Microbiol.">
        <title>Nitrososphaera viennensis gen. nov., sp. nov., an aerobic and mesophilic, ammonia-oxidizing archaeon from soil and a member of the archaeal phylum Thaumarchaeota.</title>
        <authorList>
            <person name="Stieglmeier M."/>
            <person name="Klingl A."/>
            <person name="Alves R.J."/>
            <person name="Rittmann S.K."/>
            <person name="Melcher M."/>
            <person name="Leisch N."/>
            <person name="Schleper C."/>
        </authorList>
    </citation>
    <scope>NUCLEOTIDE SEQUENCE [LARGE SCALE GENOMIC DNA]</scope>
    <source>
        <strain evidence="2">EN76</strain>
    </source>
</reference>
<dbReference type="OrthoDB" id="12220at2157"/>
<keyword evidence="1" id="KW-1133">Transmembrane helix</keyword>
<dbReference type="AlphaFoldDB" id="A0A060HC65"/>
<evidence type="ECO:0000256" key="1">
    <source>
        <dbReference type="SAM" id="Phobius"/>
    </source>
</evidence>
<name>A0A060HC65_9ARCH</name>
<sequence>MQGREKISRLDSRMMIPFRLRAAAALGISVVADVLDYVAAPLFATPLIGDVTDAFVSMVLYSITKSKKAAVINALEFIPVIGDFIPVYTLSTLIWIYEETTKRRQAAAAAVREKKVPAQHIDATRPAGSKVKGETDLKALASRRYARWKRI</sequence>
<organism evidence="2 3">
    <name type="scientific">Nitrososphaera viennensis EN76</name>
    <dbReference type="NCBI Taxonomy" id="926571"/>
    <lineage>
        <taxon>Archaea</taxon>
        <taxon>Nitrososphaerota</taxon>
        <taxon>Nitrososphaeria</taxon>
        <taxon>Nitrososphaerales</taxon>
        <taxon>Nitrososphaeraceae</taxon>
        <taxon>Nitrososphaera</taxon>
    </lineage>
</organism>
<protein>
    <submittedName>
        <fullName evidence="2">Uncharacterized protein</fullName>
    </submittedName>
</protein>
<feature type="transmembrane region" description="Helical" evidence="1">
    <location>
        <begin position="75"/>
        <end position="97"/>
    </location>
</feature>
<evidence type="ECO:0000313" key="2">
    <source>
        <dbReference type="EMBL" id="AIC14359.1"/>
    </source>
</evidence>
<proteinExistence type="predicted"/>
<dbReference type="Proteomes" id="UP000027093">
    <property type="component" value="Chromosome"/>
</dbReference>
<keyword evidence="1" id="KW-0812">Transmembrane</keyword>
<dbReference type="EMBL" id="CP007536">
    <property type="protein sequence ID" value="AIC14359.1"/>
    <property type="molecule type" value="Genomic_DNA"/>
</dbReference>
<evidence type="ECO:0000313" key="3">
    <source>
        <dbReference type="Proteomes" id="UP000027093"/>
    </source>
</evidence>
<keyword evidence="3" id="KW-1185">Reference proteome</keyword>
<gene>
    <name evidence="2" type="ORF">NVIE_001760</name>
</gene>
<keyword evidence="1" id="KW-0472">Membrane</keyword>